<reference evidence="3 4" key="1">
    <citation type="submission" date="2018-02" db="EMBL/GenBank/DDBJ databases">
        <title>The draft genome of Sphingobacterium gobiense H7.</title>
        <authorList>
            <person name="Li L."/>
            <person name="Liu L."/>
            <person name="Zhang X."/>
            <person name="Wang T."/>
            <person name="Liang L."/>
        </authorList>
    </citation>
    <scope>NUCLEOTIDE SEQUENCE [LARGE SCALE GENOMIC DNA]</scope>
    <source>
        <strain evidence="3 4">ACCC 05757</strain>
    </source>
</reference>
<protein>
    <recommendedName>
        <fullName evidence="5">Galactose oxidase</fullName>
    </recommendedName>
</protein>
<dbReference type="PANTHER" id="PTHR47435">
    <property type="entry name" value="KELCH REPEAT PROTEIN (AFU_ORTHOLOGUE AFUA_5G12780)"/>
    <property type="match status" value="1"/>
</dbReference>
<dbReference type="RefSeq" id="WP_105724465.1">
    <property type="nucleotide sequence ID" value="NZ_PVBS01000001.1"/>
</dbReference>
<proteinExistence type="predicted"/>
<evidence type="ECO:0000313" key="4">
    <source>
        <dbReference type="Proteomes" id="UP000238642"/>
    </source>
</evidence>
<accession>A0A2S9JUV2</accession>
<dbReference type="AlphaFoldDB" id="A0A2S9JUV2"/>
<dbReference type="EMBL" id="PVBS01000001">
    <property type="protein sequence ID" value="PRD57049.1"/>
    <property type="molecule type" value="Genomic_DNA"/>
</dbReference>
<evidence type="ECO:0000256" key="1">
    <source>
        <dbReference type="ARBA" id="ARBA00022737"/>
    </source>
</evidence>
<evidence type="ECO:0000256" key="2">
    <source>
        <dbReference type="ARBA" id="ARBA00023004"/>
    </source>
</evidence>
<sequence length="391" mass="44838">MNCYRFRYLFSVGVFCALFIGILACSCKKADDPERTEEPETEEPESPSIPPQDVELLFLHSHEAPESRKKMASATDGVSFYVGGGHHPMSYTSSVYKLDMQTFEWTSTPLSKPRMESFVHILNNQVFVSGGWHGKQEGPRIDRFTLSLDHIDHKVLGTGDFSYRAVTVAGDQYLIVRSYANFYIFDHSMQAWETIAIDPIYQGTVQSIISDGNTIYSCNLTTNGFKTKHVLLQFDLKSRIWKEMENKAHQFNNKMLVHKGKIYFYSTYAFETPPYLDVYDIKDQRWSTLRFPEYRELYAILIDEPSDALILSGGRVLGDEESGSRMSSDLLVYQFGNEEWKKFKLQHSRLFHTMQIVGDRLVVHGGEAVLNVDDSIGLPTEIFQVSRTEMQ</sequence>
<dbReference type="InterPro" id="IPR015915">
    <property type="entry name" value="Kelch-typ_b-propeller"/>
</dbReference>
<dbReference type="PROSITE" id="PS51257">
    <property type="entry name" value="PROKAR_LIPOPROTEIN"/>
    <property type="match status" value="1"/>
</dbReference>
<dbReference type="PANTHER" id="PTHR47435:SF4">
    <property type="entry name" value="KELCH REPEAT PROTEIN (AFU_ORTHOLOGUE AFUA_5G12780)"/>
    <property type="match status" value="1"/>
</dbReference>
<keyword evidence="4" id="KW-1185">Reference proteome</keyword>
<evidence type="ECO:0000313" key="3">
    <source>
        <dbReference type="EMBL" id="PRD57049.1"/>
    </source>
</evidence>
<dbReference type="Gene3D" id="2.120.10.80">
    <property type="entry name" value="Kelch-type beta propeller"/>
    <property type="match status" value="2"/>
</dbReference>
<dbReference type="Proteomes" id="UP000238642">
    <property type="component" value="Unassembled WGS sequence"/>
</dbReference>
<gene>
    <name evidence="3" type="ORF">C5749_07535</name>
</gene>
<evidence type="ECO:0008006" key="5">
    <source>
        <dbReference type="Google" id="ProtNLM"/>
    </source>
</evidence>
<keyword evidence="1" id="KW-0677">Repeat</keyword>
<keyword evidence="2" id="KW-0408">Iron</keyword>
<dbReference type="OrthoDB" id="996574at2"/>
<organism evidence="3 4">
    <name type="scientific">Sphingobacterium gobiense</name>
    <dbReference type="NCBI Taxonomy" id="1382456"/>
    <lineage>
        <taxon>Bacteria</taxon>
        <taxon>Pseudomonadati</taxon>
        <taxon>Bacteroidota</taxon>
        <taxon>Sphingobacteriia</taxon>
        <taxon>Sphingobacteriales</taxon>
        <taxon>Sphingobacteriaceae</taxon>
        <taxon>Sphingobacterium</taxon>
    </lineage>
</organism>
<name>A0A2S9JUV2_9SPHI</name>
<comment type="caution">
    <text evidence="3">The sequence shown here is derived from an EMBL/GenBank/DDBJ whole genome shotgun (WGS) entry which is preliminary data.</text>
</comment>
<dbReference type="SUPFAM" id="SSF117281">
    <property type="entry name" value="Kelch motif"/>
    <property type="match status" value="1"/>
</dbReference>